<accession>A0A417Y8F9</accession>
<dbReference type="Proteomes" id="UP000283644">
    <property type="component" value="Unassembled WGS sequence"/>
</dbReference>
<gene>
    <name evidence="3" type="ORF">D0Z08_03205</name>
</gene>
<feature type="region of interest" description="Disordered" evidence="1">
    <location>
        <begin position="26"/>
        <end position="91"/>
    </location>
</feature>
<evidence type="ECO:0000313" key="3">
    <source>
        <dbReference type="EMBL" id="RHW28865.1"/>
    </source>
</evidence>
<comment type="caution">
    <text evidence="3">The sequence shown here is derived from an EMBL/GenBank/DDBJ whole genome shotgun (WGS) entry which is preliminary data.</text>
</comment>
<name>A0A417Y8F9_9ACTN</name>
<reference evidence="3 4" key="1">
    <citation type="submission" date="2018-09" db="EMBL/GenBank/DDBJ databases">
        <title>Genome sequencing of Nocardioides immobilis CCTCC AB 2017083 for comparison to Nocardioides silvaticus.</title>
        <authorList>
            <person name="Li C."/>
            <person name="Wang G."/>
        </authorList>
    </citation>
    <scope>NUCLEOTIDE SEQUENCE [LARGE SCALE GENOMIC DNA]</scope>
    <source>
        <strain evidence="3 4">CCTCC AB 2017083</strain>
    </source>
</reference>
<feature type="signal peptide" evidence="2">
    <location>
        <begin position="1"/>
        <end position="23"/>
    </location>
</feature>
<keyword evidence="4" id="KW-1185">Reference proteome</keyword>
<feature type="chain" id="PRO_5038676732" description="Sensor domain-containing protein" evidence="2">
    <location>
        <begin position="24"/>
        <end position="240"/>
    </location>
</feature>
<dbReference type="AlphaFoldDB" id="A0A417Y8F9"/>
<dbReference type="RefSeq" id="WP_118922519.1">
    <property type="nucleotide sequence ID" value="NZ_QXGH01000009.1"/>
</dbReference>
<protein>
    <recommendedName>
        <fullName evidence="5">Sensor domain-containing protein</fullName>
    </recommendedName>
</protein>
<evidence type="ECO:0000313" key="4">
    <source>
        <dbReference type="Proteomes" id="UP000283644"/>
    </source>
</evidence>
<evidence type="ECO:0000256" key="1">
    <source>
        <dbReference type="SAM" id="MobiDB-lite"/>
    </source>
</evidence>
<dbReference type="OrthoDB" id="3768081at2"/>
<evidence type="ECO:0000256" key="2">
    <source>
        <dbReference type="SAM" id="SignalP"/>
    </source>
</evidence>
<dbReference type="PROSITE" id="PS51257">
    <property type="entry name" value="PROKAR_LIPOPROTEIN"/>
    <property type="match status" value="1"/>
</dbReference>
<organism evidence="3 4">
    <name type="scientific">Nocardioides immobilis</name>
    <dbReference type="NCBI Taxonomy" id="2049295"/>
    <lineage>
        <taxon>Bacteria</taxon>
        <taxon>Bacillati</taxon>
        <taxon>Actinomycetota</taxon>
        <taxon>Actinomycetes</taxon>
        <taxon>Propionibacteriales</taxon>
        <taxon>Nocardioidaceae</taxon>
        <taxon>Nocardioides</taxon>
    </lineage>
</organism>
<sequence>MKVRRSTQHLLAATFAAAALVLAACGDDPSVGDSSASDPVTIPEPSDDPTGTPPASGPTAIPDDFPLTSGWPEDDGSSEYRLTEPSPDNEGMVAAGDLAACDTSADAGDPVDRLTTRLSWGSAGYAREIQLFADPTAAEQFVDSVRDVYRACPTSDQNGTPPTYTTEVNQGALGEHSLVITRVSDGIGRAVIQVVRIGNAVVVDALGDEADPDDFPVIDLATEARENLADVIGATYELQG</sequence>
<proteinExistence type="predicted"/>
<keyword evidence="2" id="KW-0732">Signal</keyword>
<evidence type="ECO:0008006" key="5">
    <source>
        <dbReference type="Google" id="ProtNLM"/>
    </source>
</evidence>
<dbReference type="EMBL" id="QXGH01000009">
    <property type="protein sequence ID" value="RHW28865.1"/>
    <property type="molecule type" value="Genomic_DNA"/>
</dbReference>